<proteinExistence type="predicted"/>
<evidence type="ECO:0000313" key="1">
    <source>
        <dbReference type="EMBL" id="SEI15145.1"/>
    </source>
</evidence>
<protein>
    <submittedName>
        <fullName evidence="1">Uncharacterized protein</fullName>
    </submittedName>
</protein>
<evidence type="ECO:0000313" key="3">
    <source>
        <dbReference type="Proteomes" id="UP000183063"/>
    </source>
</evidence>
<dbReference type="EMBL" id="FNXB01000038">
    <property type="protein sequence ID" value="SEI15145.1"/>
    <property type="molecule type" value="Genomic_DNA"/>
</dbReference>
<dbReference type="RefSeq" id="WP_280142213.1">
    <property type="nucleotide sequence ID" value="NZ_FNXB01000038.1"/>
</dbReference>
<keyword evidence="4" id="KW-1185">Reference proteome</keyword>
<dbReference type="EMBL" id="FOCV01000029">
    <property type="protein sequence ID" value="SEO90597.1"/>
    <property type="molecule type" value="Genomic_DNA"/>
</dbReference>
<dbReference type="Proteomes" id="UP000198939">
    <property type="component" value="Unassembled WGS sequence"/>
</dbReference>
<dbReference type="STRING" id="501024.RTCCBAU85039_5208"/>
<sequence>MTDWVENQGVALNLKQVVVENTSVVDGKLTAASCVPINEAQL</sequence>
<reference evidence="2 4" key="1">
    <citation type="submission" date="2016-10" db="EMBL/GenBank/DDBJ databases">
        <authorList>
            <person name="Varghese N."/>
            <person name="Submissions S."/>
        </authorList>
    </citation>
    <scope>NUCLEOTIDE SEQUENCE [LARGE SCALE GENOMIC DNA]</scope>
    <source>
        <strain evidence="2 4">CGMCC 1.7071</strain>
    </source>
</reference>
<name>A0A1H8TI83_9HYPH</name>
<evidence type="ECO:0000313" key="4">
    <source>
        <dbReference type="Proteomes" id="UP000198939"/>
    </source>
</evidence>
<reference evidence="3" key="3">
    <citation type="submission" date="2016-10" db="EMBL/GenBank/DDBJ databases">
        <authorList>
            <person name="Wibberg D."/>
        </authorList>
    </citation>
    <scope>NUCLEOTIDE SEQUENCE [LARGE SCALE GENOMIC DNA]</scope>
</reference>
<gene>
    <name evidence="1" type="ORF">RTCCBAU85039_5208</name>
    <name evidence="2" type="ORF">SAMN05216228_10293</name>
</gene>
<dbReference type="Proteomes" id="UP000183063">
    <property type="component" value="Unassembled WGS sequence"/>
</dbReference>
<evidence type="ECO:0000313" key="2">
    <source>
        <dbReference type="EMBL" id="SEO90597.1"/>
    </source>
</evidence>
<accession>A0A1H8TI83</accession>
<reference evidence="1" key="2">
    <citation type="submission" date="2016-10" db="EMBL/GenBank/DDBJ databases">
        <authorList>
            <person name="de Groot N.N."/>
        </authorList>
    </citation>
    <scope>NUCLEOTIDE SEQUENCE [LARGE SCALE GENOMIC DNA]</scope>
    <source>
        <strain evidence="1">CCBAU85039</strain>
    </source>
</reference>
<organism evidence="1 3">
    <name type="scientific">Rhizobium tibeticum</name>
    <dbReference type="NCBI Taxonomy" id="501024"/>
    <lineage>
        <taxon>Bacteria</taxon>
        <taxon>Pseudomonadati</taxon>
        <taxon>Pseudomonadota</taxon>
        <taxon>Alphaproteobacteria</taxon>
        <taxon>Hyphomicrobiales</taxon>
        <taxon>Rhizobiaceae</taxon>
        <taxon>Rhizobium/Agrobacterium group</taxon>
        <taxon>Rhizobium</taxon>
    </lineage>
</organism>
<dbReference type="AlphaFoldDB" id="A0A1H8TI83"/>